<dbReference type="GO" id="GO:0005212">
    <property type="term" value="F:structural constituent of eye lens"/>
    <property type="evidence" value="ECO:0007669"/>
    <property type="project" value="UniProtKB-KW"/>
</dbReference>
<name>A0A803XUM7_MELGA</name>
<dbReference type="Pfam" id="PF00030">
    <property type="entry name" value="Crystall"/>
    <property type="match status" value="2"/>
</dbReference>
<comment type="function">
    <text evidence="1">Crystallins are the dominant structural components of the vertebrate eye lens.</text>
</comment>
<evidence type="ECO:0000313" key="10">
    <source>
        <dbReference type="Ensembl" id="ENSMGAP00000023223.1"/>
    </source>
</evidence>
<dbReference type="GO" id="GO:0007601">
    <property type="term" value="P:visual perception"/>
    <property type="evidence" value="ECO:0007669"/>
    <property type="project" value="TreeGrafter"/>
</dbReference>
<evidence type="ECO:0000256" key="2">
    <source>
        <dbReference type="ARBA" id="ARBA00009646"/>
    </source>
</evidence>
<keyword evidence="11" id="KW-1185">Reference proteome</keyword>
<organism evidence="10 11">
    <name type="scientific">Meleagris gallopavo</name>
    <name type="common">Wild turkey</name>
    <dbReference type="NCBI Taxonomy" id="9103"/>
    <lineage>
        <taxon>Eukaryota</taxon>
        <taxon>Metazoa</taxon>
        <taxon>Chordata</taxon>
        <taxon>Craniata</taxon>
        <taxon>Vertebrata</taxon>
        <taxon>Euteleostomi</taxon>
        <taxon>Archelosauria</taxon>
        <taxon>Archosauria</taxon>
        <taxon>Dinosauria</taxon>
        <taxon>Saurischia</taxon>
        <taxon>Theropoda</taxon>
        <taxon>Coelurosauria</taxon>
        <taxon>Aves</taxon>
        <taxon>Neognathae</taxon>
        <taxon>Galloanserae</taxon>
        <taxon>Galliformes</taxon>
        <taxon>Phasianidae</taxon>
        <taxon>Meleagridinae</taxon>
        <taxon>Meleagris</taxon>
    </lineage>
</organism>
<dbReference type="GO" id="GO:0002088">
    <property type="term" value="P:lens development in camera-type eye"/>
    <property type="evidence" value="ECO:0007669"/>
    <property type="project" value="TreeGrafter"/>
</dbReference>
<dbReference type="PRINTS" id="PR01367">
    <property type="entry name" value="BGCRYSTALLIN"/>
</dbReference>
<feature type="domain" description="Beta/gamma crystallin 'Greek key'" evidence="9">
    <location>
        <begin position="244"/>
        <end position="285"/>
    </location>
</feature>
<evidence type="ECO:0000256" key="8">
    <source>
        <dbReference type="SAM" id="MobiDB-lite"/>
    </source>
</evidence>
<feature type="domain" description="Beta/gamma crystallin 'Greek key'" evidence="9">
    <location>
        <begin position="286"/>
        <end position="334"/>
    </location>
</feature>
<dbReference type="Bgee" id="ENSMGAG00000003525">
    <property type="expression patterns" value="Expressed in pancreas"/>
</dbReference>
<accession>A0A803XUM7</accession>
<dbReference type="SMART" id="SM00247">
    <property type="entry name" value="XTALbg"/>
    <property type="match status" value="2"/>
</dbReference>
<dbReference type="Gene3D" id="2.60.20.10">
    <property type="entry name" value="Crystallins"/>
    <property type="match status" value="2"/>
</dbReference>
<comment type="similarity">
    <text evidence="2">Belongs to the beta/gamma-crystallin family.</text>
</comment>
<keyword evidence="3" id="KW-0273">Eye lens protein</keyword>
<evidence type="ECO:0000259" key="9">
    <source>
        <dbReference type="PROSITE" id="PS50915"/>
    </source>
</evidence>
<dbReference type="FunFam" id="2.60.20.10:FF:000004">
    <property type="entry name" value="Crystallin beta A4"/>
    <property type="match status" value="1"/>
</dbReference>
<sequence length="335" mass="37775">MGISHAERGRCGWRSLEVPRDPAAVRERDGRCPLTSLEGTGDTGWDDTWVTLGLCPQLSSPHDQRSHGHSGAIQDHGVGGGELPGQALRVPHGVPQHHGARLPQDPLHQGGVRPVSAPQSPPHHPFPIGCLRDVTPRSFLCIPCVVPHFPHLQSRERSPAKPRCWWGEALTAEKMFDAGKDLHPEYPLLSCSWVGFEYPEYQGQQFILEKGDYPRWEAWSGNSGYRTEHLLSFRPVKCANHNDSKVILYEAENFQGHKFELSDDYPSLQAMGWGNKEVASIKVNAGAWVAYQYPGYRGYQYVLERDRQNGEFKKYSEYSSQAHTNQIQSIRRIQH</sequence>
<dbReference type="InterPro" id="IPR001064">
    <property type="entry name" value="Beta/gamma_crystallin"/>
</dbReference>
<feature type="region of interest" description="Disordered" evidence="8">
    <location>
        <begin position="59"/>
        <end position="120"/>
    </location>
</feature>
<dbReference type="InParanoid" id="A0A803XUM7"/>
<evidence type="ECO:0000256" key="5">
    <source>
        <dbReference type="ARBA" id="ARBA00025922"/>
    </source>
</evidence>
<evidence type="ECO:0000256" key="3">
    <source>
        <dbReference type="ARBA" id="ARBA00022613"/>
    </source>
</evidence>
<dbReference type="InterPro" id="IPR011024">
    <property type="entry name" value="G_crystallin-like"/>
</dbReference>
<dbReference type="GeneTree" id="ENSGT00940000160306"/>
<dbReference type="PROSITE" id="PS50915">
    <property type="entry name" value="CRYSTALLIN_BETA_GAMMA"/>
    <property type="match status" value="3"/>
</dbReference>
<evidence type="ECO:0000256" key="1">
    <source>
        <dbReference type="ARBA" id="ARBA00003689"/>
    </source>
</evidence>
<dbReference type="OrthoDB" id="8688215at2759"/>
<feature type="domain" description="Beta/gamma crystallin 'Greek key'" evidence="9">
    <location>
        <begin position="191"/>
        <end position="237"/>
    </location>
</feature>
<reference evidence="10" key="3">
    <citation type="submission" date="2025-09" db="UniProtKB">
        <authorList>
            <consortium name="Ensembl"/>
        </authorList>
    </citation>
    <scope>IDENTIFICATION</scope>
</reference>
<dbReference type="Ensembl" id="ENSMGAT00000023265.1">
    <property type="protein sequence ID" value="ENSMGAP00000023223.1"/>
    <property type="gene ID" value="ENSMGAG00000003525.2"/>
</dbReference>
<keyword evidence="4" id="KW-0677">Repeat</keyword>
<evidence type="ECO:0000256" key="7">
    <source>
        <dbReference type="ARBA" id="ARBA00042193"/>
    </source>
</evidence>
<dbReference type="PANTHER" id="PTHR11818:SF7">
    <property type="entry name" value="BETA-CRYSTALLIN A2"/>
    <property type="match status" value="1"/>
</dbReference>
<reference evidence="10 11" key="1">
    <citation type="journal article" date="2010" name="PLoS Biol.">
        <title>Multi-platform next-generation sequencing of the domestic turkey (Meleagris gallopavo): genome assembly and analysis.</title>
        <authorList>
            <person name="Dalloul R.A."/>
            <person name="Long J.A."/>
            <person name="Zimin A.V."/>
            <person name="Aslam L."/>
            <person name="Beal K."/>
            <person name="Blomberg L.A."/>
            <person name="Bouffard P."/>
            <person name="Burt D.W."/>
            <person name="Crasta O."/>
            <person name="Crooijmans R.P."/>
            <person name="Cooper K."/>
            <person name="Coulombe R.A."/>
            <person name="De S."/>
            <person name="Delany M.E."/>
            <person name="Dodgson J.B."/>
            <person name="Dong J.J."/>
            <person name="Evans C."/>
            <person name="Frederickson K.M."/>
            <person name="Flicek P."/>
            <person name="Florea L."/>
            <person name="Folkerts O."/>
            <person name="Groenen M.A."/>
            <person name="Harkins T.T."/>
            <person name="Herrero J."/>
            <person name="Hoffmann S."/>
            <person name="Megens H.J."/>
            <person name="Jiang A."/>
            <person name="de Jong P."/>
            <person name="Kaiser P."/>
            <person name="Kim H."/>
            <person name="Kim K.W."/>
            <person name="Kim S."/>
            <person name="Langenberger D."/>
            <person name="Lee M.K."/>
            <person name="Lee T."/>
            <person name="Mane S."/>
            <person name="Marcais G."/>
            <person name="Marz M."/>
            <person name="McElroy A.P."/>
            <person name="Modise T."/>
            <person name="Nefedov M."/>
            <person name="Notredame C."/>
            <person name="Paton I.R."/>
            <person name="Payne W.S."/>
            <person name="Pertea G."/>
            <person name="Prickett D."/>
            <person name="Puiu D."/>
            <person name="Qioa D."/>
            <person name="Raineri E."/>
            <person name="Ruffier M."/>
            <person name="Salzberg S.L."/>
            <person name="Schatz M.C."/>
            <person name="Scheuring C."/>
            <person name="Schmidt C.J."/>
            <person name="Schroeder S."/>
            <person name="Searle S.M."/>
            <person name="Smith E.J."/>
            <person name="Smith J."/>
            <person name="Sonstegard T.S."/>
            <person name="Stadler P.F."/>
            <person name="Tafer H."/>
            <person name="Tu Z.J."/>
            <person name="Van Tassell C.P."/>
            <person name="Vilella A.J."/>
            <person name="Williams K.P."/>
            <person name="Yorke J.A."/>
            <person name="Zhang L."/>
            <person name="Zhang H.B."/>
            <person name="Zhang X."/>
            <person name="Zhang Y."/>
            <person name="Reed K.M."/>
        </authorList>
    </citation>
    <scope>NUCLEOTIDE SEQUENCE [LARGE SCALE GENOMIC DNA]</scope>
</reference>
<reference evidence="10" key="2">
    <citation type="submission" date="2025-08" db="UniProtKB">
        <authorList>
            <consortium name="Ensembl"/>
        </authorList>
    </citation>
    <scope>IDENTIFICATION</scope>
</reference>
<dbReference type="SUPFAM" id="SSF49695">
    <property type="entry name" value="gamma-Crystallin-like"/>
    <property type="match status" value="1"/>
</dbReference>
<evidence type="ECO:0000313" key="11">
    <source>
        <dbReference type="Proteomes" id="UP000001645"/>
    </source>
</evidence>
<dbReference type="PANTHER" id="PTHR11818">
    <property type="entry name" value="BETA/GAMMA CRYSTALLIN"/>
    <property type="match status" value="1"/>
</dbReference>
<proteinExistence type="inferred from homology"/>
<dbReference type="AlphaFoldDB" id="A0A803XUM7"/>
<evidence type="ECO:0000256" key="6">
    <source>
        <dbReference type="ARBA" id="ARBA00040560"/>
    </source>
</evidence>
<gene>
    <name evidence="10" type="primary">CRYBA2</name>
</gene>
<comment type="subunit">
    <text evidence="5">Homo/heterodimer, or complexes of higher-order. The structure of beta-crystallin oligomers seems to be stabilized through interactions between the N-terminal arms.</text>
</comment>
<dbReference type="InterPro" id="IPR050252">
    <property type="entry name" value="Beta/Gamma-Crystallin"/>
</dbReference>
<evidence type="ECO:0000256" key="4">
    <source>
        <dbReference type="ARBA" id="ARBA00022737"/>
    </source>
</evidence>
<dbReference type="Proteomes" id="UP000001645">
    <property type="component" value="Chromosome 7"/>
</dbReference>
<protein>
    <recommendedName>
        <fullName evidence="6">Beta-crystallin A2</fullName>
    </recommendedName>
    <alternativeName>
        <fullName evidence="7">Beta-A2 crystallin</fullName>
    </alternativeName>
</protein>